<evidence type="ECO:0000256" key="1">
    <source>
        <dbReference type="ARBA" id="ARBA00004651"/>
    </source>
</evidence>
<comment type="similarity">
    <text evidence="2">Belongs to the UPF0073 (Hly-III) family.</text>
</comment>
<dbReference type="Pfam" id="PF03006">
    <property type="entry name" value="HlyIII"/>
    <property type="match status" value="1"/>
</dbReference>
<evidence type="ECO:0000256" key="7">
    <source>
        <dbReference type="PIRSR" id="PIRSR604254-1"/>
    </source>
</evidence>
<accession>A0A7W2FTT0</accession>
<dbReference type="NCBIfam" id="NF011669">
    <property type="entry name" value="PRK15087.1"/>
    <property type="match status" value="1"/>
</dbReference>
<sequence length="218" mass="24220">MSADEKSTIYSVKEEIANTITHAIGMLLGIVGLVLLLHKAVDHNADSLTIVSMSIYGGSIILLFLASTLYHAIPYKRAKRALKTFDHCAIYLLIAGSYTPFLLVSLRTPLAIGLMAVIWSIALIGIIMKLVFIYRFKRLSLVTYLMMGWLSLVVIYQLALNLEWGGLTLLGVGGLIYSLGVIFYVAKRIPYNHAIWHGFVLAGCACHFFAIYYFVQPI</sequence>
<feature type="transmembrane region" description="Helical" evidence="8">
    <location>
        <begin position="198"/>
        <end position="215"/>
    </location>
</feature>
<dbReference type="PANTHER" id="PTHR20855">
    <property type="entry name" value="ADIPOR/PROGESTIN RECEPTOR-RELATED"/>
    <property type="match status" value="1"/>
</dbReference>
<evidence type="ECO:0000313" key="10">
    <source>
        <dbReference type="Proteomes" id="UP000571701"/>
    </source>
</evidence>
<feature type="transmembrane region" description="Helical" evidence="8">
    <location>
        <begin position="85"/>
        <end position="104"/>
    </location>
</feature>
<dbReference type="PANTHER" id="PTHR20855:SF3">
    <property type="entry name" value="LD03007P"/>
    <property type="match status" value="1"/>
</dbReference>
<evidence type="ECO:0000256" key="8">
    <source>
        <dbReference type="SAM" id="Phobius"/>
    </source>
</evidence>
<proteinExistence type="inferred from homology"/>
<keyword evidence="4 8" id="KW-0812">Transmembrane</keyword>
<keyword evidence="7" id="KW-0862">Zinc</keyword>
<dbReference type="RefSeq" id="WP_182110195.1">
    <property type="nucleotide sequence ID" value="NZ_JACFYF010000015.1"/>
</dbReference>
<feature type="transmembrane region" description="Helical" evidence="8">
    <location>
        <begin position="110"/>
        <end position="132"/>
    </location>
</feature>
<dbReference type="GO" id="GO:0140911">
    <property type="term" value="F:pore-forming activity"/>
    <property type="evidence" value="ECO:0007669"/>
    <property type="project" value="InterPro"/>
</dbReference>
<comment type="subcellular location">
    <subcellularLocation>
        <location evidence="1">Cell membrane</location>
        <topology evidence="1">Multi-pass membrane protein</topology>
    </subcellularLocation>
</comment>
<feature type="transmembrane region" description="Helical" evidence="8">
    <location>
        <begin position="20"/>
        <end position="38"/>
    </location>
</feature>
<dbReference type="EMBL" id="JACFYF010000015">
    <property type="protein sequence ID" value="MBA5764133.1"/>
    <property type="molecule type" value="Genomic_DNA"/>
</dbReference>
<dbReference type="InterPro" id="IPR004254">
    <property type="entry name" value="AdipoR/HlyIII-related"/>
</dbReference>
<keyword evidence="7" id="KW-0479">Metal-binding</keyword>
<feature type="binding site" evidence="7">
    <location>
        <position position="197"/>
    </location>
    <ligand>
        <name>Zn(2+)</name>
        <dbReference type="ChEBI" id="CHEBI:29105"/>
    </ligand>
</feature>
<dbReference type="NCBIfam" id="TIGR01065">
    <property type="entry name" value="hlyIII"/>
    <property type="match status" value="1"/>
</dbReference>
<dbReference type="GO" id="GO:0046872">
    <property type="term" value="F:metal ion binding"/>
    <property type="evidence" value="ECO:0007669"/>
    <property type="project" value="UniProtKB-KW"/>
</dbReference>
<dbReference type="GO" id="GO:0005886">
    <property type="term" value="C:plasma membrane"/>
    <property type="evidence" value="ECO:0007669"/>
    <property type="project" value="UniProtKB-SubCell"/>
</dbReference>
<feature type="binding site" evidence="7">
    <location>
        <position position="193"/>
    </location>
    <ligand>
        <name>Zn(2+)</name>
        <dbReference type="ChEBI" id="CHEBI:29105"/>
    </ligand>
</feature>
<keyword evidence="10" id="KW-1185">Reference proteome</keyword>
<name>A0A7W2FTT0_9VIBR</name>
<evidence type="ECO:0000256" key="3">
    <source>
        <dbReference type="ARBA" id="ARBA00022475"/>
    </source>
</evidence>
<evidence type="ECO:0000256" key="4">
    <source>
        <dbReference type="ARBA" id="ARBA00022692"/>
    </source>
</evidence>
<organism evidence="9 10">
    <name type="scientific">Vibrio marinisediminis</name>
    <dbReference type="NCBI Taxonomy" id="2758441"/>
    <lineage>
        <taxon>Bacteria</taxon>
        <taxon>Pseudomonadati</taxon>
        <taxon>Pseudomonadota</taxon>
        <taxon>Gammaproteobacteria</taxon>
        <taxon>Vibrionales</taxon>
        <taxon>Vibrionaceae</taxon>
        <taxon>Vibrio</taxon>
    </lineage>
</organism>
<dbReference type="Proteomes" id="UP000571701">
    <property type="component" value="Unassembled WGS sequence"/>
</dbReference>
<keyword evidence="6 8" id="KW-0472">Membrane</keyword>
<keyword evidence="5 8" id="KW-1133">Transmembrane helix</keyword>
<protein>
    <submittedName>
        <fullName evidence="9">Hemolysin III family protein</fullName>
    </submittedName>
</protein>
<keyword evidence="3" id="KW-1003">Cell membrane</keyword>
<dbReference type="AlphaFoldDB" id="A0A7W2FTT0"/>
<dbReference type="InterPro" id="IPR005744">
    <property type="entry name" value="Hy-lIII"/>
</dbReference>
<evidence type="ECO:0000313" key="9">
    <source>
        <dbReference type="EMBL" id="MBA5764133.1"/>
    </source>
</evidence>
<evidence type="ECO:0000256" key="2">
    <source>
        <dbReference type="ARBA" id="ARBA00008488"/>
    </source>
</evidence>
<comment type="caution">
    <text evidence="9">The sequence shown here is derived from an EMBL/GenBank/DDBJ whole genome shotgun (WGS) entry which is preliminary data.</text>
</comment>
<feature type="transmembrane region" description="Helical" evidence="8">
    <location>
        <begin position="164"/>
        <end position="186"/>
    </location>
</feature>
<evidence type="ECO:0000256" key="5">
    <source>
        <dbReference type="ARBA" id="ARBA00022989"/>
    </source>
</evidence>
<feature type="transmembrane region" description="Helical" evidence="8">
    <location>
        <begin position="139"/>
        <end position="158"/>
    </location>
</feature>
<gene>
    <name evidence="9" type="ORF">H2O73_17365</name>
</gene>
<feature type="transmembrane region" description="Helical" evidence="8">
    <location>
        <begin position="50"/>
        <end position="73"/>
    </location>
</feature>
<feature type="binding site" evidence="7">
    <location>
        <position position="71"/>
    </location>
    <ligand>
        <name>Zn(2+)</name>
        <dbReference type="ChEBI" id="CHEBI:29105"/>
    </ligand>
</feature>
<reference evidence="9 10" key="1">
    <citation type="submission" date="2020-07" db="EMBL/GenBank/DDBJ databases">
        <title>Vibrio marinisediminis sp. nov., isolated from marine sediment.</title>
        <authorList>
            <person name="Ji X."/>
        </authorList>
    </citation>
    <scope>NUCLEOTIDE SEQUENCE [LARGE SCALE GENOMIC DNA]</scope>
    <source>
        <strain evidence="9 10">404</strain>
    </source>
</reference>
<evidence type="ECO:0000256" key="6">
    <source>
        <dbReference type="ARBA" id="ARBA00023136"/>
    </source>
</evidence>